<dbReference type="GO" id="GO:0005793">
    <property type="term" value="C:endoplasmic reticulum-Golgi intermediate compartment"/>
    <property type="evidence" value="ECO:0007669"/>
    <property type="project" value="TreeGrafter"/>
</dbReference>
<dbReference type="PANTHER" id="PTHR14083:SF3">
    <property type="entry name" value="PROTEIN YIF1B-LIKE"/>
    <property type="match status" value="1"/>
</dbReference>
<keyword evidence="6" id="KW-0256">Endoplasmic reticulum</keyword>
<dbReference type="EMBL" id="JAUIZM010000002">
    <property type="protein sequence ID" value="KAK1395864.1"/>
    <property type="molecule type" value="Genomic_DNA"/>
</dbReference>
<dbReference type="GO" id="GO:0005789">
    <property type="term" value="C:endoplasmic reticulum membrane"/>
    <property type="evidence" value="ECO:0007669"/>
    <property type="project" value="UniProtKB-SubCell"/>
</dbReference>
<evidence type="ECO:0000256" key="1">
    <source>
        <dbReference type="ARBA" id="ARBA00004477"/>
    </source>
</evidence>
<comment type="subcellular location">
    <subcellularLocation>
        <location evidence="1">Endoplasmic reticulum membrane</location>
        <topology evidence="1">Multi-pass membrane protein</topology>
    </subcellularLocation>
    <subcellularLocation>
        <location evidence="2">Golgi apparatus membrane</location>
        <topology evidence="2">Multi-pass membrane protein</topology>
    </subcellularLocation>
</comment>
<evidence type="ECO:0000256" key="5">
    <source>
        <dbReference type="ARBA" id="ARBA00022692"/>
    </source>
</evidence>
<accession>A0AAD8J2W7</accession>
<keyword evidence="5 11" id="KW-0812">Transmembrane</keyword>
<reference evidence="12" key="1">
    <citation type="submission" date="2023-02" db="EMBL/GenBank/DDBJ databases">
        <title>Genome of toxic invasive species Heracleum sosnowskyi carries increased number of genes despite the absence of recent whole-genome duplications.</title>
        <authorList>
            <person name="Schelkunov M."/>
            <person name="Shtratnikova V."/>
            <person name="Makarenko M."/>
            <person name="Klepikova A."/>
            <person name="Omelchenko D."/>
            <person name="Novikova G."/>
            <person name="Obukhova E."/>
            <person name="Bogdanov V."/>
            <person name="Penin A."/>
            <person name="Logacheva M."/>
        </authorList>
    </citation>
    <scope>NUCLEOTIDE SEQUENCE</scope>
    <source>
        <strain evidence="12">Hsosn_3</strain>
        <tissue evidence="12">Leaf</tissue>
    </source>
</reference>
<dbReference type="InterPro" id="IPR005578">
    <property type="entry name" value="Yif1_fam"/>
</dbReference>
<protein>
    <submittedName>
        <fullName evidence="12">Leucine-rich repeat-containing protein</fullName>
    </submittedName>
</protein>
<dbReference type="GO" id="GO:0030134">
    <property type="term" value="C:COPII-coated ER to Golgi transport vesicle"/>
    <property type="evidence" value="ECO:0007669"/>
    <property type="project" value="TreeGrafter"/>
</dbReference>
<evidence type="ECO:0000313" key="12">
    <source>
        <dbReference type="EMBL" id="KAK1395864.1"/>
    </source>
</evidence>
<evidence type="ECO:0000256" key="3">
    <source>
        <dbReference type="ARBA" id="ARBA00009727"/>
    </source>
</evidence>
<evidence type="ECO:0000256" key="2">
    <source>
        <dbReference type="ARBA" id="ARBA00004653"/>
    </source>
</evidence>
<evidence type="ECO:0000256" key="11">
    <source>
        <dbReference type="SAM" id="Phobius"/>
    </source>
</evidence>
<keyword evidence="8 11" id="KW-1133">Transmembrane helix</keyword>
<gene>
    <name evidence="12" type="ORF">POM88_005727</name>
</gene>
<proteinExistence type="inferred from homology"/>
<evidence type="ECO:0000256" key="7">
    <source>
        <dbReference type="ARBA" id="ARBA00022927"/>
    </source>
</evidence>
<keyword evidence="7" id="KW-0653">Protein transport</keyword>
<dbReference type="GO" id="GO:0000139">
    <property type="term" value="C:Golgi membrane"/>
    <property type="evidence" value="ECO:0007669"/>
    <property type="project" value="UniProtKB-SubCell"/>
</dbReference>
<dbReference type="AlphaFoldDB" id="A0AAD8J2W7"/>
<evidence type="ECO:0000256" key="6">
    <source>
        <dbReference type="ARBA" id="ARBA00022824"/>
    </source>
</evidence>
<reference evidence="12" key="2">
    <citation type="submission" date="2023-05" db="EMBL/GenBank/DDBJ databases">
        <authorList>
            <person name="Schelkunov M.I."/>
        </authorList>
    </citation>
    <scope>NUCLEOTIDE SEQUENCE</scope>
    <source>
        <strain evidence="12">Hsosn_3</strain>
        <tissue evidence="12">Leaf</tissue>
    </source>
</reference>
<dbReference type="PANTHER" id="PTHR14083">
    <property type="entry name" value="YIP1 INTERACTING FACTOR HOMOLOG YIF1 PROTEIN"/>
    <property type="match status" value="1"/>
</dbReference>
<keyword evidence="9" id="KW-0333">Golgi apparatus</keyword>
<name>A0AAD8J2W7_9APIA</name>
<dbReference type="GO" id="GO:0015031">
    <property type="term" value="P:protein transport"/>
    <property type="evidence" value="ECO:0007669"/>
    <property type="project" value="UniProtKB-KW"/>
</dbReference>
<keyword evidence="13" id="KW-1185">Reference proteome</keyword>
<keyword evidence="10 11" id="KW-0472">Membrane</keyword>
<comment type="similarity">
    <text evidence="3">Belongs to the YIF1 family.</text>
</comment>
<evidence type="ECO:0000256" key="8">
    <source>
        <dbReference type="ARBA" id="ARBA00022989"/>
    </source>
</evidence>
<evidence type="ECO:0000256" key="4">
    <source>
        <dbReference type="ARBA" id="ARBA00022448"/>
    </source>
</evidence>
<evidence type="ECO:0000313" key="13">
    <source>
        <dbReference type="Proteomes" id="UP001237642"/>
    </source>
</evidence>
<organism evidence="12 13">
    <name type="scientific">Heracleum sosnowskyi</name>
    <dbReference type="NCBI Taxonomy" id="360622"/>
    <lineage>
        <taxon>Eukaryota</taxon>
        <taxon>Viridiplantae</taxon>
        <taxon>Streptophyta</taxon>
        <taxon>Embryophyta</taxon>
        <taxon>Tracheophyta</taxon>
        <taxon>Spermatophyta</taxon>
        <taxon>Magnoliopsida</taxon>
        <taxon>eudicotyledons</taxon>
        <taxon>Gunneridae</taxon>
        <taxon>Pentapetalae</taxon>
        <taxon>asterids</taxon>
        <taxon>campanulids</taxon>
        <taxon>Apiales</taxon>
        <taxon>Apiaceae</taxon>
        <taxon>Apioideae</taxon>
        <taxon>apioid superclade</taxon>
        <taxon>Tordylieae</taxon>
        <taxon>Tordyliinae</taxon>
        <taxon>Heracleum</taxon>
    </lineage>
</organism>
<evidence type="ECO:0000256" key="9">
    <source>
        <dbReference type="ARBA" id="ARBA00023034"/>
    </source>
</evidence>
<feature type="transmembrane region" description="Helical" evidence="11">
    <location>
        <begin position="213"/>
        <end position="231"/>
    </location>
</feature>
<evidence type="ECO:0000256" key="10">
    <source>
        <dbReference type="ARBA" id="ARBA00023136"/>
    </source>
</evidence>
<sequence>METGVHSSSLQEINSVENVFYGAGSELIRSELGAYGEKILGSGSNYVRNNIGSYVSDPRYYFQVSDQYVENKLKVVLFPFLHKGHWMRSVDSDGSNFTYKPPCFNGRFSPESLGVQFTNGLLCWLLQVLLIEVSLHYLEAGNIPLLDVVSYAGYTFVAASVIVLVRIVWSYAFYVVIIWQCFCMGVFLVKTMKRILVAEVPTSQISGSSAKRNYLLLLVAIAQFPVLFWLGKLVGV</sequence>
<comment type="caution">
    <text evidence="12">The sequence shown here is derived from an EMBL/GenBank/DDBJ whole genome shotgun (WGS) entry which is preliminary data.</text>
</comment>
<feature type="transmembrane region" description="Helical" evidence="11">
    <location>
        <begin position="171"/>
        <end position="192"/>
    </location>
</feature>
<dbReference type="Pfam" id="PF03878">
    <property type="entry name" value="YIF1"/>
    <property type="match status" value="2"/>
</dbReference>
<keyword evidence="4" id="KW-0813">Transport</keyword>
<dbReference type="GO" id="GO:0006888">
    <property type="term" value="P:endoplasmic reticulum to Golgi vesicle-mediated transport"/>
    <property type="evidence" value="ECO:0007669"/>
    <property type="project" value="InterPro"/>
</dbReference>
<dbReference type="Proteomes" id="UP001237642">
    <property type="component" value="Unassembled WGS sequence"/>
</dbReference>